<keyword evidence="2 3" id="KW-0186">Copper</keyword>
<dbReference type="PANTHER" id="PTHR12151">
    <property type="entry name" value="ELECTRON TRANSPORT PROTIN SCO1/SENC FAMILY MEMBER"/>
    <property type="match status" value="1"/>
</dbReference>
<dbReference type="Proteomes" id="UP000295499">
    <property type="component" value="Unassembled WGS sequence"/>
</dbReference>
<feature type="binding site" evidence="3">
    <location>
        <position position="172"/>
    </location>
    <ligand>
        <name>Cu cation</name>
        <dbReference type="ChEBI" id="CHEBI:23378"/>
    </ligand>
</feature>
<feature type="disulfide bond" description="Redox-active" evidence="4">
    <location>
        <begin position="83"/>
        <end position="87"/>
    </location>
</feature>
<feature type="domain" description="Thioredoxin" evidence="5">
    <location>
        <begin position="45"/>
        <end position="209"/>
    </location>
</feature>
<proteinExistence type="inferred from homology"/>
<evidence type="ECO:0000256" key="2">
    <source>
        <dbReference type="ARBA" id="ARBA00023008"/>
    </source>
</evidence>
<dbReference type="GO" id="GO:0046872">
    <property type="term" value="F:metal ion binding"/>
    <property type="evidence" value="ECO:0007669"/>
    <property type="project" value="UniProtKB-KW"/>
</dbReference>
<dbReference type="InterPro" id="IPR036249">
    <property type="entry name" value="Thioredoxin-like_sf"/>
</dbReference>
<feature type="binding site" evidence="3">
    <location>
        <position position="83"/>
    </location>
    <ligand>
        <name>Cu cation</name>
        <dbReference type="ChEBI" id="CHEBI:23378"/>
    </ligand>
</feature>
<name>A0A4R6IRK6_9SPHI</name>
<dbReference type="SUPFAM" id="SSF52833">
    <property type="entry name" value="Thioredoxin-like"/>
    <property type="match status" value="1"/>
</dbReference>
<evidence type="ECO:0000256" key="3">
    <source>
        <dbReference type="PIRSR" id="PIRSR603782-1"/>
    </source>
</evidence>
<dbReference type="CDD" id="cd02968">
    <property type="entry name" value="SCO"/>
    <property type="match status" value="1"/>
</dbReference>
<dbReference type="Pfam" id="PF02630">
    <property type="entry name" value="SCO1-SenC"/>
    <property type="match status" value="1"/>
</dbReference>
<feature type="binding site" evidence="3">
    <location>
        <position position="87"/>
    </location>
    <ligand>
        <name>Cu cation</name>
        <dbReference type="ChEBI" id="CHEBI:23378"/>
    </ligand>
</feature>
<evidence type="ECO:0000256" key="4">
    <source>
        <dbReference type="PIRSR" id="PIRSR603782-2"/>
    </source>
</evidence>
<comment type="similarity">
    <text evidence="1">Belongs to the SCO1/2 family.</text>
</comment>
<keyword evidence="4" id="KW-1015">Disulfide bond</keyword>
<accession>A0A4R6IRK6</accession>
<evidence type="ECO:0000259" key="5">
    <source>
        <dbReference type="PROSITE" id="PS51352"/>
    </source>
</evidence>
<organism evidence="6 7">
    <name type="scientific">Pedobacter duraquae</name>
    <dbReference type="NCBI Taxonomy" id="425511"/>
    <lineage>
        <taxon>Bacteria</taxon>
        <taxon>Pseudomonadati</taxon>
        <taxon>Bacteroidota</taxon>
        <taxon>Sphingobacteriia</taxon>
        <taxon>Sphingobacteriales</taxon>
        <taxon>Sphingobacteriaceae</taxon>
        <taxon>Pedobacter</taxon>
    </lineage>
</organism>
<reference evidence="6 7" key="1">
    <citation type="submission" date="2019-03" db="EMBL/GenBank/DDBJ databases">
        <title>Genomic Encyclopedia of Archaeal and Bacterial Type Strains, Phase II (KMG-II): from individual species to whole genera.</title>
        <authorList>
            <person name="Goeker M."/>
        </authorList>
    </citation>
    <scope>NUCLEOTIDE SEQUENCE [LARGE SCALE GENOMIC DNA]</scope>
    <source>
        <strain evidence="6 7">DSM 19034</strain>
    </source>
</reference>
<dbReference type="PROSITE" id="PS51257">
    <property type="entry name" value="PROKAR_LIPOPROTEIN"/>
    <property type="match status" value="1"/>
</dbReference>
<dbReference type="InterPro" id="IPR013766">
    <property type="entry name" value="Thioredoxin_domain"/>
</dbReference>
<evidence type="ECO:0000313" key="7">
    <source>
        <dbReference type="Proteomes" id="UP000295499"/>
    </source>
</evidence>
<gene>
    <name evidence="6" type="ORF">CLV32_1202</name>
</gene>
<dbReference type="AlphaFoldDB" id="A0A4R6IRK6"/>
<comment type="caution">
    <text evidence="6">The sequence shown here is derived from an EMBL/GenBank/DDBJ whole genome shotgun (WGS) entry which is preliminary data.</text>
</comment>
<dbReference type="OrthoDB" id="9811998at2"/>
<dbReference type="EMBL" id="SNWM01000001">
    <property type="protein sequence ID" value="TDO24907.1"/>
    <property type="molecule type" value="Genomic_DNA"/>
</dbReference>
<protein>
    <submittedName>
        <fullName evidence="6">Protein SCO1/2</fullName>
    </submittedName>
</protein>
<dbReference type="PANTHER" id="PTHR12151:SF25">
    <property type="entry name" value="LINALOOL DEHYDRATASE_ISOMERASE DOMAIN-CONTAINING PROTEIN"/>
    <property type="match status" value="1"/>
</dbReference>
<dbReference type="Gene3D" id="3.40.30.10">
    <property type="entry name" value="Glutaredoxin"/>
    <property type="match status" value="1"/>
</dbReference>
<dbReference type="RefSeq" id="WP_133553294.1">
    <property type="nucleotide sequence ID" value="NZ_SNWM01000001.1"/>
</dbReference>
<dbReference type="PROSITE" id="PS51352">
    <property type="entry name" value="THIOREDOXIN_2"/>
    <property type="match status" value="1"/>
</dbReference>
<evidence type="ECO:0000313" key="6">
    <source>
        <dbReference type="EMBL" id="TDO24907.1"/>
    </source>
</evidence>
<sequence length="211" mass="24057">MVKSFHYILAALFFAAGCQSKSERLPIYGNREAVTKIVDGKSITDTVYQTIPSFQFVNQDSVLIDNHLFDGKIYVADFFFTSCPSICPVMHRNMLKVYHKFQGNKDVMLLSHSIDFKYDVPHILKKYATKLGVNDQQWQFVHGSKEVTYTLAQKNYLVSVSVDPKAPGGYVHQGYLILVDKQKRVRGAYDGTVAEQVDQLMKDMDTLLKEQ</sequence>
<keyword evidence="3" id="KW-0479">Metal-binding</keyword>
<evidence type="ECO:0000256" key="1">
    <source>
        <dbReference type="ARBA" id="ARBA00010996"/>
    </source>
</evidence>
<dbReference type="InterPro" id="IPR003782">
    <property type="entry name" value="SCO1/SenC"/>
</dbReference>
<keyword evidence="7" id="KW-1185">Reference proteome</keyword>